<dbReference type="Proteomes" id="UP000054776">
    <property type="component" value="Unassembled WGS sequence"/>
</dbReference>
<accession>A0A0V1B7J9</accession>
<evidence type="ECO:0000256" key="1">
    <source>
        <dbReference type="SAM" id="MobiDB-lite"/>
    </source>
</evidence>
<organism evidence="2 3">
    <name type="scientific">Trichinella spiralis</name>
    <name type="common">Trichina worm</name>
    <dbReference type="NCBI Taxonomy" id="6334"/>
    <lineage>
        <taxon>Eukaryota</taxon>
        <taxon>Metazoa</taxon>
        <taxon>Ecdysozoa</taxon>
        <taxon>Nematoda</taxon>
        <taxon>Enoplea</taxon>
        <taxon>Dorylaimia</taxon>
        <taxon>Trichinellida</taxon>
        <taxon>Trichinellidae</taxon>
        <taxon>Trichinella</taxon>
    </lineage>
</organism>
<proteinExistence type="predicted"/>
<feature type="compositionally biased region" description="Polar residues" evidence="1">
    <location>
        <begin position="157"/>
        <end position="175"/>
    </location>
</feature>
<comment type="caution">
    <text evidence="2">The sequence shown here is derived from an EMBL/GenBank/DDBJ whole genome shotgun (WGS) entry which is preliminary data.</text>
</comment>
<name>A0A0V1B7J9_TRISP</name>
<protein>
    <submittedName>
        <fullName evidence="2">Uncharacterized protein</fullName>
    </submittedName>
</protein>
<keyword evidence="3" id="KW-1185">Reference proteome</keyword>
<evidence type="ECO:0000313" key="3">
    <source>
        <dbReference type="Proteomes" id="UP000054776"/>
    </source>
</evidence>
<sequence>MSGFFDHGYAHHAGGDPKAAAVGAVPSETTPLIAHQDRTPPLSRVFALLYSTIDPQLGLPDLLLVILEYSRRHHLAVTVKPAPKVSDADRANNSIPPDNEAEERCAELMWCDGRSLLERIIGGPCSRLPIKNIFIACCLIATMPSGKRELERVGNPPVSTGPSPNSDERANNTVEEVNGPTRGSGSLHLDLM</sequence>
<feature type="region of interest" description="Disordered" evidence="1">
    <location>
        <begin position="150"/>
        <end position="192"/>
    </location>
</feature>
<reference evidence="2 3" key="1">
    <citation type="submission" date="2015-01" db="EMBL/GenBank/DDBJ databases">
        <title>Evolution of Trichinella species and genotypes.</title>
        <authorList>
            <person name="Korhonen P.K."/>
            <person name="Edoardo P."/>
            <person name="Giuseppe L.R."/>
            <person name="Gasser R.B."/>
        </authorList>
    </citation>
    <scope>NUCLEOTIDE SEQUENCE [LARGE SCALE GENOMIC DNA]</scope>
    <source>
        <strain evidence="2">ISS3</strain>
    </source>
</reference>
<dbReference type="InParanoid" id="A0A0V1B7J9"/>
<dbReference type="AlphaFoldDB" id="A0A0V1B7J9"/>
<evidence type="ECO:0000313" key="2">
    <source>
        <dbReference type="EMBL" id="KRY32968.1"/>
    </source>
</evidence>
<dbReference type="EMBL" id="JYDH01000089">
    <property type="protein sequence ID" value="KRY32968.1"/>
    <property type="molecule type" value="Genomic_DNA"/>
</dbReference>
<gene>
    <name evidence="2" type="ORF">T01_6755</name>
</gene>